<dbReference type="SUPFAM" id="SSF50346">
    <property type="entry name" value="PRC-barrel domain"/>
    <property type="match status" value="1"/>
</dbReference>
<feature type="region of interest" description="Disordered" evidence="1">
    <location>
        <begin position="22"/>
        <end position="85"/>
    </location>
</feature>
<dbReference type="OrthoDB" id="6165570at2"/>
<accession>A0A2T0V8R4</accession>
<dbReference type="Gene3D" id="2.30.30.240">
    <property type="entry name" value="PRC-barrel domain"/>
    <property type="match status" value="1"/>
</dbReference>
<evidence type="ECO:0000313" key="4">
    <source>
        <dbReference type="EMBL" id="PRY66563.1"/>
    </source>
</evidence>
<gene>
    <name evidence="4" type="ORF">B0H98_101557</name>
</gene>
<feature type="domain" description="PRC-barrel" evidence="3">
    <location>
        <begin position="74"/>
        <end position="141"/>
    </location>
</feature>
<feature type="chain" id="PRO_5015541858" evidence="2">
    <location>
        <begin position="24"/>
        <end position="175"/>
    </location>
</feature>
<keyword evidence="5" id="KW-1185">Reference proteome</keyword>
<dbReference type="RefSeq" id="WP_106373523.1">
    <property type="nucleotide sequence ID" value="NZ_PVTK01000001.1"/>
</dbReference>
<dbReference type="PANTHER" id="PTHR36505">
    <property type="entry name" value="BLR1072 PROTEIN"/>
    <property type="match status" value="1"/>
</dbReference>
<evidence type="ECO:0000256" key="2">
    <source>
        <dbReference type="SAM" id="SignalP"/>
    </source>
</evidence>
<dbReference type="Pfam" id="PF05239">
    <property type="entry name" value="PRC"/>
    <property type="match status" value="1"/>
</dbReference>
<evidence type="ECO:0000256" key="1">
    <source>
        <dbReference type="SAM" id="MobiDB-lite"/>
    </source>
</evidence>
<dbReference type="AlphaFoldDB" id="A0A2T0V8R4"/>
<dbReference type="InterPro" id="IPR011033">
    <property type="entry name" value="PRC_barrel-like_sf"/>
</dbReference>
<sequence>MKRTTLAIAIAALCTGISGGAFAQDSDSTVRDSEVIEEQGTPGEKHPAAMGGGNRPADNDEKRDSNELMSQEMRDLEGESVVNQKDEEIGNISRIVEHKESGELYAIISIGGLWGIGDEEVALPLSEIELQDDQLVTNTTYGSDEIEASAEKYDEDNYSQIDNNMTLEEAQRHPN</sequence>
<proteinExistence type="predicted"/>
<dbReference type="PANTHER" id="PTHR36505:SF1">
    <property type="entry name" value="BLR1072 PROTEIN"/>
    <property type="match status" value="1"/>
</dbReference>
<keyword evidence="2" id="KW-0732">Signal</keyword>
<feature type="signal peptide" evidence="2">
    <location>
        <begin position="1"/>
        <end position="23"/>
    </location>
</feature>
<evidence type="ECO:0000313" key="5">
    <source>
        <dbReference type="Proteomes" id="UP000237647"/>
    </source>
</evidence>
<organism evidence="4 5">
    <name type="scientific">Vreelandella songnenensis</name>
    <dbReference type="NCBI Taxonomy" id="1176243"/>
    <lineage>
        <taxon>Bacteria</taxon>
        <taxon>Pseudomonadati</taxon>
        <taxon>Pseudomonadota</taxon>
        <taxon>Gammaproteobacteria</taxon>
        <taxon>Oceanospirillales</taxon>
        <taxon>Halomonadaceae</taxon>
        <taxon>Vreelandella</taxon>
    </lineage>
</organism>
<protein>
    <submittedName>
        <fullName evidence="4">PRC-barrel domain protein</fullName>
    </submittedName>
</protein>
<dbReference type="EMBL" id="PVTK01000001">
    <property type="protein sequence ID" value="PRY66563.1"/>
    <property type="molecule type" value="Genomic_DNA"/>
</dbReference>
<comment type="caution">
    <text evidence="4">The sequence shown here is derived from an EMBL/GenBank/DDBJ whole genome shotgun (WGS) entry which is preliminary data.</text>
</comment>
<reference evidence="4 5" key="1">
    <citation type="submission" date="2018-03" db="EMBL/GenBank/DDBJ databases">
        <title>Genomic Encyclopedia of Type Strains, Phase III (KMG-III): the genomes of soil and plant-associated and newly described type strains.</title>
        <authorList>
            <person name="Whitman W."/>
        </authorList>
    </citation>
    <scope>NUCLEOTIDE SEQUENCE [LARGE SCALE GENOMIC DNA]</scope>
    <source>
        <strain evidence="4 5">CGMCC 1.12152</strain>
    </source>
</reference>
<name>A0A2T0V8R4_9GAMM</name>
<feature type="compositionally biased region" description="Basic and acidic residues" evidence="1">
    <location>
        <begin position="57"/>
        <end position="77"/>
    </location>
</feature>
<evidence type="ECO:0000259" key="3">
    <source>
        <dbReference type="Pfam" id="PF05239"/>
    </source>
</evidence>
<dbReference type="InterPro" id="IPR027275">
    <property type="entry name" value="PRC-brl_dom"/>
</dbReference>
<dbReference type="Proteomes" id="UP000237647">
    <property type="component" value="Unassembled WGS sequence"/>
</dbReference>